<comment type="caution">
    <text evidence="4">The sequence shown here is derived from an EMBL/GenBank/DDBJ whole genome shotgun (WGS) entry which is preliminary data.</text>
</comment>
<feature type="region of interest" description="Disordered" evidence="1">
    <location>
        <begin position="196"/>
        <end position="236"/>
    </location>
</feature>
<organism evidence="4 5">
    <name type="scientific">Alkalicoccus saliphilus</name>
    <dbReference type="NCBI Taxonomy" id="200989"/>
    <lineage>
        <taxon>Bacteria</taxon>
        <taxon>Bacillati</taxon>
        <taxon>Bacillota</taxon>
        <taxon>Bacilli</taxon>
        <taxon>Bacillales</taxon>
        <taxon>Bacillaceae</taxon>
        <taxon>Alkalicoccus</taxon>
    </lineage>
</organism>
<feature type="domain" description="Putative Flp pilus-assembly TadG-like N-terminal" evidence="3">
    <location>
        <begin position="16"/>
        <end position="62"/>
    </location>
</feature>
<evidence type="ECO:0000313" key="5">
    <source>
        <dbReference type="Proteomes" id="UP000240509"/>
    </source>
</evidence>
<feature type="compositionally biased region" description="Acidic residues" evidence="1">
    <location>
        <begin position="221"/>
        <end position="231"/>
    </location>
</feature>
<accession>A0A2T4U6Y7</accession>
<feature type="compositionally biased region" description="Acidic residues" evidence="1">
    <location>
        <begin position="269"/>
        <end position="284"/>
    </location>
</feature>
<protein>
    <recommendedName>
        <fullName evidence="3">Putative Flp pilus-assembly TadG-like N-terminal domain-containing protein</fullName>
    </recommendedName>
</protein>
<name>A0A2T4U6Y7_9BACI</name>
<reference evidence="4 5" key="1">
    <citation type="submission" date="2018-03" db="EMBL/GenBank/DDBJ databases">
        <title>Alkalicoccus saliphilus sp. nov., isolated from a mineral pool.</title>
        <authorList>
            <person name="Zhao B."/>
        </authorList>
    </citation>
    <scope>NUCLEOTIDE SEQUENCE [LARGE SCALE GENOMIC DNA]</scope>
    <source>
        <strain evidence="4 5">6AG</strain>
    </source>
</reference>
<evidence type="ECO:0000256" key="1">
    <source>
        <dbReference type="SAM" id="MobiDB-lite"/>
    </source>
</evidence>
<feature type="transmembrane region" description="Helical" evidence="2">
    <location>
        <begin position="20"/>
        <end position="44"/>
    </location>
</feature>
<proteinExistence type="predicted"/>
<feature type="region of interest" description="Disordered" evidence="1">
    <location>
        <begin position="267"/>
        <end position="292"/>
    </location>
</feature>
<sequence length="395" mass="41837">MNMRKILNKLLKKEEGNVAVIVAAGMAALIGIAAMAVDAGQLYFEKSQLQKTVDAAALAGAQVYYVDSGAPAAEAVEVAGANGYVIDSGNVELGESYVRVSHSSEVSLTFARVLGFQTADVHATAAAAIYPLSKSIFAAPIAVQESHIPNGEFLNCENPGNAVDRVNFNSKWTGSSSEAYKTAFKKGYADGFEDGYERKTPASLPDEPSGDSEKGYKEGYEDGYEDGEDAFNDPGQRGNCGYLATGGTGGSNLYDAFTNGVEYDLSDIVNEDPDGPNAEQEDTNTEPGKKHGQVSKAVNDLIAEDSGKPHCQSPDTADNSCSRVIIVAVVADGTFDTISGRDSVEIIGFASYWLKGMGNGQNKHRIIGHFIDMVTLGEGEEGIPEHGAYNVRLID</sequence>
<keyword evidence="2" id="KW-0472">Membrane</keyword>
<dbReference type="EMBL" id="PZJJ01000009">
    <property type="protein sequence ID" value="PTL39154.1"/>
    <property type="molecule type" value="Genomic_DNA"/>
</dbReference>
<dbReference type="Pfam" id="PF13400">
    <property type="entry name" value="Tad"/>
    <property type="match status" value="1"/>
</dbReference>
<feature type="compositionally biased region" description="Basic and acidic residues" evidence="1">
    <location>
        <begin position="211"/>
        <end position="220"/>
    </location>
</feature>
<keyword evidence="5" id="KW-1185">Reference proteome</keyword>
<evidence type="ECO:0000256" key="2">
    <source>
        <dbReference type="SAM" id="Phobius"/>
    </source>
</evidence>
<gene>
    <name evidence="4" type="ORF">C6Y45_07100</name>
</gene>
<keyword evidence="2" id="KW-1133">Transmembrane helix</keyword>
<evidence type="ECO:0000259" key="3">
    <source>
        <dbReference type="Pfam" id="PF13400"/>
    </source>
</evidence>
<keyword evidence="2" id="KW-0812">Transmembrane</keyword>
<dbReference type="Proteomes" id="UP000240509">
    <property type="component" value="Unassembled WGS sequence"/>
</dbReference>
<dbReference type="InterPro" id="IPR028087">
    <property type="entry name" value="Tad_N"/>
</dbReference>
<dbReference type="AlphaFoldDB" id="A0A2T4U6Y7"/>
<evidence type="ECO:0000313" key="4">
    <source>
        <dbReference type="EMBL" id="PTL39154.1"/>
    </source>
</evidence>